<evidence type="ECO:0000313" key="3">
    <source>
        <dbReference type="EMBL" id="MBA1142166.1"/>
    </source>
</evidence>
<name>A0A838B6C0_9HYPH</name>
<protein>
    <submittedName>
        <fullName evidence="3">DMT family transporter</fullName>
    </submittedName>
</protein>
<reference evidence="3 4" key="1">
    <citation type="submission" date="2020-07" db="EMBL/GenBank/DDBJ databases">
        <title>Definition of the novel symbiovar canariense within Mesorhizobium novociceri, a new species of genus Mesorhizobium nodulating Cicer canariense in the Caldera de Taburiente National Park (La Palma, Canary Islands).</title>
        <authorList>
            <person name="Leon-Barrios M."/>
            <person name="Perez-Yepez J."/>
            <person name="Flores-Felix J.D."/>
            <person name="Ramirez-Baena M.H."/>
            <person name="Pulido-Suarez L."/>
            <person name="Igual J.M."/>
            <person name="Velazquez E."/>
            <person name="Peix A."/>
        </authorList>
    </citation>
    <scope>NUCLEOTIDE SEQUENCE [LARGE SCALE GENOMIC DNA]</scope>
    <source>
        <strain evidence="3 4">CCANP35</strain>
    </source>
</reference>
<feature type="transmembrane region" description="Helical" evidence="1">
    <location>
        <begin position="110"/>
        <end position="128"/>
    </location>
</feature>
<dbReference type="SUPFAM" id="SSF103481">
    <property type="entry name" value="Multidrug resistance efflux transporter EmrE"/>
    <property type="match status" value="2"/>
</dbReference>
<dbReference type="Proteomes" id="UP000558284">
    <property type="component" value="Unassembled WGS sequence"/>
</dbReference>
<dbReference type="RefSeq" id="WP_181059016.1">
    <property type="nucleotide sequence ID" value="NZ_JACDTY010000008.1"/>
</dbReference>
<feature type="transmembrane region" description="Helical" evidence="1">
    <location>
        <begin position="21"/>
        <end position="40"/>
    </location>
</feature>
<comment type="caution">
    <text evidence="3">The sequence shown here is derived from an EMBL/GenBank/DDBJ whole genome shotgun (WGS) entry which is preliminary data.</text>
</comment>
<feature type="domain" description="EamA" evidence="2">
    <location>
        <begin position="19"/>
        <end position="151"/>
    </location>
</feature>
<sequence length="301" mass="31603">MTEALDSPGTTDTAAERTLGITLVSASAAFFALTGVLTKSIHADPLTITCWRGFVGSILITFYVMWRRRRSGGRESLRLGWRGWLLAVEGAAASIAFISAFKFTYVANVAVIYATAPFITALLAFVLVREPFRAQTLVAAAVSLCGVAIMVGSGFGTGHLFGDGLALLMTTGSALCMIMVRAFRDTPVVWAGAVSAFLLFLFGWFVTDPLAVSARDAVLIAFGGSFAAASILWTEGSRLIPAPESGLLGAAEVPFAILFAFLFLGEIAPAASLIGGAIVLRAVFAHAGRDWLVARKSAATP</sequence>
<accession>A0A838B6C0</accession>
<dbReference type="InterPro" id="IPR000620">
    <property type="entry name" value="EamA_dom"/>
</dbReference>
<dbReference type="PANTHER" id="PTHR22911:SF135">
    <property type="entry name" value="BLR4310 PROTEIN"/>
    <property type="match status" value="1"/>
</dbReference>
<keyword evidence="1" id="KW-0472">Membrane</keyword>
<dbReference type="EMBL" id="JACDTY010000008">
    <property type="protein sequence ID" value="MBA1142166.1"/>
    <property type="molecule type" value="Genomic_DNA"/>
</dbReference>
<dbReference type="Pfam" id="PF00892">
    <property type="entry name" value="EamA"/>
    <property type="match status" value="1"/>
</dbReference>
<feature type="transmembrane region" description="Helical" evidence="1">
    <location>
        <begin position="84"/>
        <end position="104"/>
    </location>
</feature>
<dbReference type="AlphaFoldDB" id="A0A838B6C0"/>
<dbReference type="GO" id="GO:0016020">
    <property type="term" value="C:membrane"/>
    <property type="evidence" value="ECO:0007669"/>
    <property type="project" value="InterPro"/>
</dbReference>
<feature type="transmembrane region" description="Helical" evidence="1">
    <location>
        <begin position="217"/>
        <end position="234"/>
    </location>
</feature>
<keyword evidence="1" id="KW-1133">Transmembrane helix</keyword>
<feature type="transmembrane region" description="Helical" evidence="1">
    <location>
        <begin position="46"/>
        <end position="64"/>
    </location>
</feature>
<proteinExistence type="predicted"/>
<feature type="transmembrane region" description="Helical" evidence="1">
    <location>
        <begin position="137"/>
        <end position="155"/>
    </location>
</feature>
<dbReference type="InterPro" id="IPR037185">
    <property type="entry name" value="EmrE-like"/>
</dbReference>
<evidence type="ECO:0000256" key="1">
    <source>
        <dbReference type="SAM" id="Phobius"/>
    </source>
</evidence>
<keyword evidence="1" id="KW-0812">Transmembrane</keyword>
<evidence type="ECO:0000259" key="2">
    <source>
        <dbReference type="Pfam" id="PF00892"/>
    </source>
</evidence>
<keyword evidence="4" id="KW-1185">Reference proteome</keyword>
<gene>
    <name evidence="3" type="ORF">H0241_18110</name>
</gene>
<dbReference type="PANTHER" id="PTHR22911">
    <property type="entry name" value="ACYL-MALONYL CONDENSING ENZYME-RELATED"/>
    <property type="match status" value="1"/>
</dbReference>
<feature type="transmembrane region" description="Helical" evidence="1">
    <location>
        <begin position="187"/>
        <end position="205"/>
    </location>
</feature>
<organism evidence="3 4">
    <name type="scientific">Mesorhizobium neociceri</name>
    <dbReference type="NCBI Taxonomy" id="1307853"/>
    <lineage>
        <taxon>Bacteria</taxon>
        <taxon>Pseudomonadati</taxon>
        <taxon>Pseudomonadota</taxon>
        <taxon>Alphaproteobacteria</taxon>
        <taxon>Hyphomicrobiales</taxon>
        <taxon>Phyllobacteriaceae</taxon>
        <taxon>Mesorhizobium</taxon>
    </lineage>
</organism>
<evidence type="ECO:0000313" key="4">
    <source>
        <dbReference type="Proteomes" id="UP000558284"/>
    </source>
</evidence>